<keyword evidence="3" id="KW-0479">Metal-binding</keyword>
<feature type="region of interest" description="Disordered" evidence="5">
    <location>
        <begin position="1"/>
        <end position="21"/>
    </location>
</feature>
<dbReference type="InterPro" id="IPR013766">
    <property type="entry name" value="Thioredoxin_domain"/>
</dbReference>
<dbReference type="HOGENOM" id="CLU_050131_4_0_4"/>
<sequence precursor="true">MNNALKSNQQMTKWVMHSKQTRKTQTRLKEKAYLNFKLISQAVFITTVLSTASGAFAHEEDDSHANHHVTTQKIKTSSAGYNLPQVNLVRADGKTVSLPDELNDGRPVIMNFIYTTCKATCPLSSQIFSQLQRKLGNEREKVHMVSISIDPEQDTPTRLTDYAFKYNAGTQWQLYTGTIEASLATQRAFDVYRGDKMNHVPVTLLRAAKGKQWLRIDGFASADDVLQQYRTLIAAQ</sequence>
<evidence type="ECO:0000256" key="1">
    <source>
        <dbReference type="ARBA" id="ARBA00010996"/>
    </source>
</evidence>
<feature type="binding site" evidence="3">
    <location>
        <position position="121"/>
    </location>
    <ligand>
        <name>Cu cation</name>
        <dbReference type="ChEBI" id="CHEBI:23378"/>
    </ligand>
</feature>
<evidence type="ECO:0000313" key="7">
    <source>
        <dbReference type="EMBL" id="ADI28864.1"/>
    </source>
</evidence>
<dbReference type="PROSITE" id="PS51352">
    <property type="entry name" value="THIOREDOXIN_2"/>
    <property type="match status" value="1"/>
</dbReference>
<evidence type="ECO:0000256" key="2">
    <source>
        <dbReference type="ARBA" id="ARBA00023008"/>
    </source>
</evidence>
<comment type="similarity">
    <text evidence="1">Belongs to the SCO1/2 family.</text>
</comment>
<dbReference type="KEGG" id="meh:M301_0480"/>
<reference evidence="8" key="1">
    <citation type="submission" date="2010-05" db="EMBL/GenBank/DDBJ databases">
        <title>Complete sequence of Methylotenera sp. 301.</title>
        <authorList>
            <person name="Lucas S."/>
            <person name="Copeland A."/>
            <person name="Lapidus A."/>
            <person name="Cheng J.-F."/>
            <person name="Bruce D."/>
            <person name="Goodwin L."/>
            <person name="Pitluck S."/>
            <person name="Clum A."/>
            <person name="Land M."/>
            <person name="Hauser L."/>
            <person name="Kyrpides N."/>
            <person name="Ivanova N."/>
            <person name="Chistoservova L."/>
            <person name="Kalyuzhnaya M."/>
            <person name="Woyke T."/>
        </authorList>
    </citation>
    <scope>NUCLEOTIDE SEQUENCE [LARGE SCALE GENOMIC DNA]</scope>
    <source>
        <strain evidence="8">301</strain>
    </source>
</reference>
<protein>
    <submittedName>
        <fullName evidence="7">Electron transport protein SCO1/SenC</fullName>
    </submittedName>
</protein>
<dbReference type="PANTHER" id="PTHR12151:SF25">
    <property type="entry name" value="LINALOOL DEHYDRATASE_ISOMERASE DOMAIN-CONTAINING PROTEIN"/>
    <property type="match status" value="1"/>
</dbReference>
<evidence type="ECO:0000256" key="4">
    <source>
        <dbReference type="PIRSR" id="PIRSR603782-2"/>
    </source>
</evidence>
<feature type="disulfide bond" description="Redox-active" evidence="4">
    <location>
        <begin position="117"/>
        <end position="121"/>
    </location>
</feature>
<proteinExistence type="inferred from homology"/>
<dbReference type="Gene3D" id="3.40.30.10">
    <property type="entry name" value="Glutaredoxin"/>
    <property type="match status" value="1"/>
</dbReference>
<dbReference type="GO" id="GO:0046872">
    <property type="term" value="F:metal ion binding"/>
    <property type="evidence" value="ECO:0007669"/>
    <property type="project" value="UniProtKB-KW"/>
</dbReference>
<dbReference type="InterPro" id="IPR003782">
    <property type="entry name" value="SCO1/SenC"/>
</dbReference>
<feature type="binding site" evidence="3">
    <location>
        <position position="117"/>
    </location>
    <ligand>
        <name>Cu cation</name>
        <dbReference type="ChEBI" id="CHEBI:23378"/>
    </ligand>
</feature>
<feature type="domain" description="Thioredoxin" evidence="6">
    <location>
        <begin position="77"/>
        <end position="234"/>
    </location>
</feature>
<keyword evidence="8" id="KW-1185">Reference proteome</keyword>
<evidence type="ECO:0000259" key="6">
    <source>
        <dbReference type="PROSITE" id="PS51352"/>
    </source>
</evidence>
<dbReference type="Proteomes" id="UP000000383">
    <property type="component" value="Chromosome"/>
</dbReference>
<name>D7DMF3_METV0</name>
<evidence type="ECO:0000313" key="8">
    <source>
        <dbReference type="Proteomes" id="UP000000383"/>
    </source>
</evidence>
<feature type="compositionally biased region" description="Polar residues" evidence="5">
    <location>
        <begin position="1"/>
        <end position="12"/>
    </location>
</feature>
<dbReference type="InterPro" id="IPR036249">
    <property type="entry name" value="Thioredoxin-like_sf"/>
</dbReference>
<keyword evidence="2 3" id="KW-0186">Copper</keyword>
<gene>
    <name evidence="7" type="ordered locus">M301_0480</name>
</gene>
<dbReference type="PANTHER" id="PTHR12151">
    <property type="entry name" value="ELECTRON TRANSPORT PROTIN SCO1/SENC FAMILY MEMBER"/>
    <property type="match status" value="1"/>
</dbReference>
<reference evidence="7 8" key="2">
    <citation type="journal article" date="2011" name="J. Bacteriol.">
        <title>Genomes of three methylotrophs from a single niche uncover genetic and metabolic divergence of Methylophilaceae.</title>
        <authorList>
            <person name="Lapidus A."/>
            <person name="Clum A."/>
            <person name="Labutti K."/>
            <person name="Kaluzhnaya M.G."/>
            <person name="Lim S."/>
            <person name="Beck D.A."/>
            <person name="Glavina Del Rio T."/>
            <person name="Nolan M."/>
            <person name="Mavromatis K."/>
            <person name="Huntemann M."/>
            <person name="Lucas S."/>
            <person name="Lidstrom M.E."/>
            <person name="Ivanova N."/>
            <person name="Chistoserdova L."/>
        </authorList>
    </citation>
    <scope>NUCLEOTIDE SEQUENCE [LARGE SCALE GENOMIC DNA]</scope>
    <source>
        <strain evidence="7 8">301</strain>
    </source>
</reference>
<dbReference type="STRING" id="666681.M301_0480"/>
<dbReference type="EMBL" id="CP002056">
    <property type="protein sequence ID" value="ADI28864.1"/>
    <property type="molecule type" value="Genomic_DNA"/>
</dbReference>
<dbReference type="AlphaFoldDB" id="D7DMF3"/>
<organism evidence="7 8">
    <name type="scientific">Methylotenera versatilis (strain 301)</name>
    <dbReference type="NCBI Taxonomy" id="666681"/>
    <lineage>
        <taxon>Bacteria</taxon>
        <taxon>Pseudomonadati</taxon>
        <taxon>Pseudomonadota</taxon>
        <taxon>Betaproteobacteria</taxon>
        <taxon>Nitrosomonadales</taxon>
        <taxon>Methylophilaceae</taxon>
        <taxon>Methylotenera</taxon>
    </lineage>
</organism>
<keyword evidence="4" id="KW-1015">Disulfide bond</keyword>
<evidence type="ECO:0000256" key="3">
    <source>
        <dbReference type="PIRSR" id="PIRSR603782-1"/>
    </source>
</evidence>
<evidence type="ECO:0000256" key="5">
    <source>
        <dbReference type="SAM" id="MobiDB-lite"/>
    </source>
</evidence>
<dbReference type="Pfam" id="PF02630">
    <property type="entry name" value="SCO1-SenC"/>
    <property type="match status" value="1"/>
</dbReference>
<dbReference type="CDD" id="cd02968">
    <property type="entry name" value="SCO"/>
    <property type="match status" value="1"/>
</dbReference>
<accession>D7DMF3</accession>
<dbReference type="SUPFAM" id="SSF52833">
    <property type="entry name" value="Thioredoxin-like"/>
    <property type="match status" value="1"/>
</dbReference>
<dbReference type="eggNOG" id="COG1999">
    <property type="taxonomic scope" value="Bacteria"/>
</dbReference>
<dbReference type="RefSeq" id="WP_013147180.1">
    <property type="nucleotide sequence ID" value="NC_014207.1"/>
</dbReference>